<proteinExistence type="predicted"/>
<evidence type="ECO:0000313" key="1">
    <source>
        <dbReference type="EMBL" id="RUS34873.1"/>
    </source>
</evidence>
<dbReference type="EMBL" id="RBNJ01000310">
    <property type="protein sequence ID" value="RUS34873.1"/>
    <property type="molecule type" value="Genomic_DNA"/>
</dbReference>
<keyword evidence="2" id="KW-1185">Reference proteome</keyword>
<protein>
    <submittedName>
        <fullName evidence="1">Uncharacterized protein</fullName>
    </submittedName>
</protein>
<comment type="caution">
    <text evidence="1">The sequence shown here is derived from an EMBL/GenBank/DDBJ whole genome shotgun (WGS) entry which is preliminary data.</text>
</comment>
<reference evidence="1 2" key="1">
    <citation type="journal article" date="2018" name="New Phytol.">
        <title>Phylogenomics of Endogonaceae and evolution of mycorrhizas within Mucoromycota.</title>
        <authorList>
            <person name="Chang Y."/>
            <person name="Desiro A."/>
            <person name="Na H."/>
            <person name="Sandor L."/>
            <person name="Lipzen A."/>
            <person name="Clum A."/>
            <person name="Barry K."/>
            <person name="Grigoriev I.V."/>
            <person name="Martin F.M."/>
            <person name="Stajich J.E."/>
            <person name="Smith M.E."/>
            <person name="Bonito G."/>
            <person name="Spatafora J.W."/>
        </authorList>
    </citation>
    <scope>NUCLEOTIDE SEQUENCE [LARGE SCALE GENOMIC DNA]</scope>
    <source>
        <strain evidence="1 2">AD002</strain>
    </source>
</reference>
<dbReference type="AlphaFoldDB" id="A0A433QYM1"/>
<accession>A0A433QYM1</accession>
<sequence length="71" mass="8319">MAGDHNLLKVDPAIERWALMRENTYKHFTWSPRNTLGLTWLAFKTDVRSSISVNVWNFAGAQTKEDLKRKR</sequence>
<gene>
    <name evidence="1" type="ORF">BC938DRAFT_478124</name>
</gene>
<organism evidence="1 2">
    <name type="scientific">Jimgerdemannia flammicorona</name>
    <dbReference type="NCBI Taxonomy" id="994334"/>
    <lineage>
        <taxon>Eukaryota</taxon>
        <taxon>Fungi</taxon>
        <taxon>Fungi incertae sedis</taxon>
        <taxon>Mucoromycota</taxon>
        <taxon>Mucoromycotina</taxon>
        <taxon>Endogonomycetes</taxon>
        <taxon>Endogonales</taxon>
        <taxon>Endogonaceae</taxon>
        <taxon>Jimgerdemannia</taxon>
    </lineage>
</organism>
<dbReference type="Proteomes" id="UP000274822">
    <property type="component" value="Unassembled WGS sequence"/>
</dbReference>
<name>A0A433QYM1_9FUNG</name>
<evidence type="ECO:0000313" key="2">
    <source>
        <dbReference type="Proteomes" id="UP000274822"/>
    </source>
</evidence>